<reference evidence="2 3" key="1">
    <citation type="submission" date="2022-04" db="EMBL/GenBank/DDBJ databases">
        <title>Spirosoma sp. strain RP8 genome sequencing and assembly.</title>
        <authorList>
            <person name="Jung Y."/>
        </authorList>
    </citation>
    <scope>NUCLEOTIDE SEQUENCE [LARGE SCALE GENOMIC DNA]</scope>
    <source>
        <strain evidence="2 3">RP8</strain>
    </source>
</reference>
<sequence length="146" mass="16833">MKAALLQEPLSSAYVEQIALQFDMPDLVLPFWGYRKKMPMHQIVRLEGEGNYTLFHFSDGSQLMVSLTLKKMESRLSSKVFVRPHKKNIINLLYLEGVYPETVQPKRPQLSVGLVNGHRIEVSRRKASQFIKQVKGFQEEIQSLNS</sequence>
<dbReference type="InterPro" id="IPR046947">
    <property type="entry name" value="LytR-like"/>
</dbReference>
<accession>A0ABT0HJ84</accession>
<dbReference type="InterPro" id="IPR007492">
    <property type="entry name" value="LytTR_DNA-bd_dom"/>
</dbReference>
<evidence type="ECO:0000313" key="2">
    <source>
        <dbReference type="EMBL" id="MCK8492207.1"/>
    </source>
</evidence>
<gene>
    <name evidence="2" type="ORF">M0L20_10135</name>
</gene>
<evidence type="ECO:0000259" key="1">
    <source>
        <dbReference type="SMART" id="SM00850"/>
    </source>
</evidence>
<comment type="caution">
    <text evidence="2">The sequence shown here is derived from an EMBL/GenBank/DDBJ whole genome shotgun (WGS) entry which is preliminary data.</text>
</comment>
<proteinExistence type="predicted"/>
<dbReference type="Gene3D" id="2.40.50.1020">
    <property type="entry name" value="LytTr DNA-binding domain"/>
    <property type="match status" value="1"/>
</dbReference>
<dbReference type="SMART" id="SM00850">
    <property type="entry name" value="LytTR"/>
    <property type="match status" value="1"/>
</dbReference>
<organism evidence="2 3">
    <name type="scientific">Spirosoma liriopis</name>
    <dbReference type="NCBI Taxonomy" id="2937440"/>
    <lineage>
        <taxon>Bacteria</taxon>
        <taxon>Pseudomonadati</taxon>
        <taxon>Bacteroidota</taxon>
        <taxon>Cytophagia</taxon>
        <taxon>Cytophagales</taxon>
        <taxon>Cytophagaceae</taxon>
        <taxon>Spirosoma</taxon>
    </lineage>
</organism>
<dbReference type="EMBL" id="JALPRF010000002">
    <property type="protein sequence ID" value="MCK8492207.1"/>
    <property type="molecule type" value="Genomic_DNA"/>
</dbReference>
<dbReference type="RefSeq" id="WP_232560788.1">
    <property type="nucleotide sequence ID" value="NZ_JALPRF010000002.1"/>
</dbReference>
<name>A0ABT0HJ84_9BACT</name>
<protein>
    <submittedName>
        <fullName evidence="2">LytTR family transcriptional regulator</fullName>
    </submittedName>
</protein>
<dbReference type="Pfam" id="PF04397">
    <property type="entry name" value="LytTR"/>
    <property type="match status" value="1"/>
</dbReference>
<evidence type="ECO:0000313" key="3">
    <source>
        <dbReference type="Proteomes" id="UP001202180"/>
    </source>
</evidence>
<dbReference type="Proteomes" id="UP001202180">
    <property type="component" value="Unassembled WGS sequence"/>
</dbReference>
<keyword evidence="3" id="KW-1185">Reference proteome</keyword>
<dbReference type="PANTHER" id="PTHR37299">
    <property type="entry name" value="TRANSCRIPTIONAL REGULATOR-RELATED"/>
    <property type="match status" value="1"/>
</dbReference>
<dbReference type="PANTHER" id="PTHR37299:SF1">
    <property type="entry name" value="STAGE 0 SPORULATION PROTEIN A HOMOLOG"/>
    <property type="match status" value="1"/>
</dbReference>
<feature type="domain" description="HTH LytTR-type" evidence="1">
    <location>
        <begin position="33"/>
        <end position="135"/>
    </location>
</feature>